<feature type="transmembrane region" description="Helical" evidence="1">
    <location>
        <begin position="216"/>
        <end position="239"/>
    </location>
</feature>
<feature type="transmembrane region" description="Helical" evidence="1">
    <location>
        <begin position="168"/>
        <end position="195"/>
    </location>
</feature>
<sequence>MIARKAGLFFGNQASLGRAGKLPRKVARESWQGSFQEKLVRGEYKEWKETKEMQLRYGAAKKAERILSMDESQEGMKEIEEMEGEKIAGEAAYAETDYAAGHPQTNPVRDESGSSLPSYDILKKMTWWQVPFLVEGLFVVTLVLYAFLAFRFPSFLDGGEGSFAVVLYVGYVVGIMIAIIWIVAGIGEGFALHYARVSMKSSASPDPLVKSYQAGANLMLVGAIGGVLLILSIFLRYVAAVYYVTAVYYVASVAAATSPLFLLMAVIGMTICWLCLHGMWKRMDSLDEFWRIVRGAAIILLVLVLIPVAVVMNSSR</sequence>
<protein>
    <submittedName>
        <fullName evidence="2">Uncharacterized protein</fullName>
    </submittedName>
</protein>
<keyword evidence="3" id="KW-1185">Reference proteome</keyword>
<keyword evidence="1" id="KW-0812">Transmembrane</keyword>
<feature type="transmembrane region" description="Helical" evidence="1">
    <location>
        <begin position="259"/>
        <end position="280"/>
    </location>
</feature>
<dbReference type="EMBL" id="AEON01000001">
    <property type="protein sequence ID" value="EFT84029.1"/>
    <property type="molecule type" value="Genomic_DNA"/>
</dbReference>
<organism evidence="2 3">
    <name type="scientific">Parascardovia denticolens DSM 10105 = JCM 12538</name>
    <dbReference type="NCBI Taxonomy" id="864564"/>
    <lineage>
        <taxon>Bacteria</taxon>
        <taxon>Bacillati</taxon>
        <taxon>Actinomycetota</taxon>
        <taxon>Actinomycetes</taxon>
        <taxon>Bifidobacteriales</taxon>
        <taxon>Bifidobacteriaceae</taxon>
        <taxon>Parascardovia</taxon>
    </lineage>
</organism>
<accession>E6JZI3</accession>
<reference evidence="2 3" key="1">
    <citation type="submission" date="2010-12" db="EMBL/GenBank/DDBJ databases">
        <authorList>
            <person name="Muzny D."/>
            <person name="Qin X."/>
            <person name="Buhay C."/>
            <person name="Dugan-Rocha S."/>
            <person name="Ding Y."/>
            <person name="Chen G."/>
            <person name="Hawes A."/>
            <person name="Holder M."/>
            <person name="Jhangiani S."/>
            <person name="Johnson A."/>
            <person name="Khan Z."/>
            <person name="Li Z."/>
            <person name="Liu W."/>
            <person name="Liu X."/>
            <person name="Perez L."/>
            <person name="Shen H."/>
            <person name="Wang Q."/>
            <person name="Watt J."/>
            <person name="Xi L."/>
            <person name="Xin Y."/>
            <person name="Zhou J."/>
            <person name="Deng J."/>
            <person name="Jiang H."/>
            <person name="Liu Y."/>
            <person name="Qu J."/>
            <person name="Song X.-Z."/>
            <person name="Zhang L."/>
            <person name="Villasana D."/>
            <person name="Johnson A."/>
            <person name="Liu J."/>
            <person name="Liyanage D."/>
            <person name="Lorensuhewa L."/>
            <person name="Robinson T."/>
            <person name="Song A."/>
            <person name="Song B.-B."/>
            <person name="Dinh H."/>
            <person name="Thornton R."/>
            <person name="Coyle M."/>
            <person name="Francisco L."/>
            <person name="Jackson L."/>
            <person name="Javaid M."/>
            <person name="Korchina V."/>
            <person name="Kovar C."/>
            <person name="Mata R."/>
            <person name="Mathew T."/>
            <person name="Ngo R."/>
            <person name="Nguyen L."/>
            <person name="Nguyen N."/>
            <person name="Okwuonu G."/>
            <person name="Ongeri F."/>
            <person name="Pham C."/>
            <person name="Simmons D."/>
            <person name="Wilczek-Boney K."/>
            <person name="Hale W."/>
            <person name="Jakkamsetti A."/>
            <person name="Pham P."/>
            <person name="Ruth R."/>
            <person name="San Lucas F."/>
            <person name="Warren J."/>
            <person name="Zhang J."/>
            <person name="Zhao Z."/>
            <person name="Zhou C."/>
            <person name="Zhu D."/>
            <person name="Lee S."/>
            <person name="Bess C."/>
            <person name="Blankenburg K."/>
            <person name="Forbes L."/>
            <person name="Fu Q."/>
            <person name="Gubbala S."/>
            <person name="Hirani K."/>
            <person name="Jayaseelan J.C."/>
            <person name="Lara F."/>
            <person name="Munidasa M."/>
            <person name="Palculict T."/>
            <person name="Patil S."/>
            <person name="Pu L.-L."/>
            <person name="Saada N."/>
            <person name="Tang L."/>
            <person name="Weissenberger G."/>
            <person name="Zhu Y."/>
            <person name="Hemphill L."/>
            <person name="Shang Y."/>
            <person name="Youmans B."/>
            <person name="Ayvaz T."/>
            <person name="Ross M."/>
            <person name="Santibanez J."/>
            <person name="Aqrawi P."/>
            <person name="Gross S."/>
            <person name="Joshi V."/>
            <person name="Fowler G."/>
            <person name="Nazareth L."/>
            <person name="Reid J."/>
            <person name="Worley K."/>
            <person name="Petrosino J."/>
            <person name="Highlander S."/>
            <person name="Gibbs R."/>
        </authorList>
    </citation>
    <scope>NUCLEOTIDE SEQUENCE [LARGE SCALE GENOMIC DNA]</scope>
    <source>
        <strain evidence="2 3">DSM 10105</strain>
    </source>
</reference>
<proteinExistence type="predicted"/>
<evidence type="ECO:0000313" key="3">
    <source>
        <dbReference type="Proteomes" id="UP000004946"/>
    </source>
</evidence>
<dbReference type="Proteomes" id="UP000004946">
    <property type="component" value="Chromosome"/>
</dbReference>
<evidence type="ECO:0000313" key="2">
    <source>
        <dbReference type="EMBL" id="EFT84029.1"/>
    </source>
</evidence>
<gene>
    <name evidence="2" type="ORF">HMPREF0620_1034</name>
</gene>
<feature type="transmembrane region" description="Helical" evidence="1">
    <location>
        <begin position="127"/>
        <end position="148"/>
    </location>
</feature>
<keyword evidence="1" id="KW-0472">Membrane</keyword>
<dbReference type="PATRIC" id="fig|864564.6.peg.677"/>
<comment type="caution">
    <text evidence="2">The sequence shown here is derived from an EMBL/GenBank/DDBJ whole genome shotgun (WGS) entry which is preliminary data.</text>
</comment>
<dbReference type="KEGG" id="pdo:PSDT_0613"/>
<evidence type="ECO:0000256" key="1">
    <source>
        <dbReference type="SAM" id="Phobius"/>
    </source>
</evidence>
<dbReference type="AlphaFoldDB" id="E6JZI3"/>
<name>E6JZI3_PARDN</name>
<keyword evidence="1" id="KW-1133">Transmembrane helix</keyword>
<feature type="transmembrane region" description="Helical" evidence="1">
    <location>
        <begin position="292"/>
        <end position="312"/>
    </location>
</feature>
<dbReference type="HOGENOM" id="CLU_879542_0_0_11"/>